<organism evidence="2 3">
    <name type="scientific">Rhizophagus clarus</name>
    <dbReference type="NCBI Taxonomy" id="94130"/>
    <lineage>
        <taxon>Eukaryota</taxon>
        <taxon>Fungi</taxon>
        <taxon>Fungi incertae sedis</taxon>
        <taxon>Mucoromycota</taxon>
        <taxon>Glomeromycotina</taxon>
        <taxon>Glomeromycetes</taxon>
        <taxon>Glomerales</taxon>
        <taxon>Glomeraceae</taxon>
        <taxon>Rhizophagus</taxon>
    </lineage>
</organism>
<dbReference type="Proteomes" id="UP000615446">
    <property type="component" value="Unassembled WGS sequence"/>
</dbReference>
<evidence type="ECO:0000313" key="2">
    <source>
        <dbReference type="EMBL" id="GES99010.1"/>
    </source>
</evidence>
<sequence>MTENTYQELQEMLKKEHKILIHIFSETFTNLPNLHVNVHLLRHARNFATLTNTAVGVKEMVHRTFKIMVPHMNCKVIELDLTRRYNTIQALRHLIDGWTDPRFSTRPNALSKLIEDLSVYRILTGWYATENSSGIIINKEFEDDNNDDITICCHDNNFIDISLINRLSTKKANEMGVSKKLDDKHPFFRDLSLSYMEHLKSKGTLLNRKLELYNSISYTIIRNGQDPIQIKIRIGDIIELPEESEGIAYAKIKSILRHQANNGQYYAFYVFDWFQFQATNVIDSVLECPLYNIQKPEESRWLRVFPITFVDHNPHVFFIHNCKNTCNTEHDERNRCYILNEFYYNAVNSENNRLYWREIILDRMKIETKLVTDKEGLHTLHTSIQSHGERVRNSYDNCEEANVRVSKFIFEQDKPKDDHDETKRQQKSSNERGSNKADDEKDKVKTEARDSIFISEENDDSGFFSLGSQPISFCDTTTKVQELPGRNKDEIQKTITDGSENKPFLVSEGEYAYLQEILNEDVRLPTPNKRGNEFEEDVSTRKKAKKTVKSTYSVEHPRSRNSEKSSFEDPSVENAEDDEEIKFDLANISIELEQEPTCKWEVGCINVTDRFRQYQKEVITKAEREGLKYDNIYELLALSSIMVLCWPCPYPMFTKREWKEITNVNPYFLNEPPLSHEISLSLYNATRRHLVNKNIFMDCGSSDLSRAVACSFNDLFNCVPDVAPIKLSEDEHTCMFLHPISRPLFTGPEKEYELRLNRADKGSKKRPDLSCTVDGVSILNSEIKPLGHTPLQQKKDRLKVQLKARKSINLQLRTKRGPGEAGIFLNMGDLMESFFMDLQYDGLYRSWPFLTTRLVTDKTTIPLAESAISHLVVLEERVGKISEDYKYRKHPSGETTPPTQVSFMRSVQLFHPIINPCIKNTFLCGVLAYKEE</sequence>
<proteinExistence type="predicted"/>
<feature type="region of interest" description="Disordered" evidence="1">
    <location>
        <begin position="524"/>
        <end position="578"/>
    </location>
</feature>
<comment type="caution">
    <text evidence="2">The sequence shown here is derived from an EMBL/GenBank/DDBJ whole genome shotgun (WGS) entry which is preliminary data.</text>
</comment>
<dbReference type="EMBL" id="BLAL01000278">
    <property type="protein sequence ID" value="GES99010.1"/>
    <property type="molecule type" value="Genomic_DNA"/>
</dbReference>
<evidence type="ECO:0000313" key="3">
    <source>
        <dbReference type="Proteomes" id="UP000615446"/>
    </source>
</evidence>
<accession>A0A8H3M6N0</accession>
<feature type="compositionally biased region" description="Basic and acidic residues" evidence="1">
    <location>
        <begin position="410"/>
        <end position="450"/>
    </location>
</feature>
<feature type="region of interest" description="Disordered" evidence="1">
    <location>
        <begin position="409"/>
        <end position="452"/>
    </location>
</feature>
<feature type="compositionally biased region" description="Basic and acidic residues" evidence="1">
    <location>
        <begin position="555"/>
        <end position="567"/>
    </location>
</feature>
<reference evidence="2" key="1">
    <citation type="submission" date="2019-10" db="EMBL/GenBank/DDBJ databases">
        <title>Conservation and host-specific expression of non-tandemly repeated heterogenous ribosome RNA gene in arbuscular mycorrhizal fungi.</title>
        <authorList>
            <person name="Maeda T."/>
            <person name="Kobayashi Y."/>
            <person name="Nakagawa T."/>
            <person name="Ezawa T."/>
            <person name="Yamaguchi K."/>
            <person name="Bino T."/>
            <person name="Nishimoto Y."/>
            <person name="Shigenobu S."/>
            <person name="Kawaguchi M."/>
        </authorList>
    </citation>
    <scope>NUCLEOTIDE SEQUENCE</scope>
    <source>
        <strain evidence="2">HR1</strain>
    </source>
</reference>
<dbReference type="OrthoDB" id="2425728at2759"/>
<name>A0A8H3M6N0_9GLOM</name>
<evidence type="ECO:0000256" key="1">
    <source>
        <dbReference type="SAM" id="MobiDB-lite"/>
    </source>
</evidence>
<dbReference type="AlphaFoldDB" id="A0A8H3M6N0"/>
<protein>
    <recommendedName>
        <fullName evidence="4">BAH domain-containing protein</fullName>
    </recommendedName>
</protein>
<evidence type="ECO:0008006" key="4">
    <source>
        <dbReference type="Google" id="ProtNLM"/>
    </source>
</evidence>
<gene>
    <name evidence="2" type="ORF">RCL2_002553200</name>
</gene>